<sequence length="427" mass="48815">MSGKLQPDIAVLPTQNFQKRRTPLARAEASRRLRTQGQDVKTSKSVNIALKEISTGVNAPTVTPKVRELLKEFILFPDLAAELRIKIWGLVARSESRIFELVFHPLTKQSHHIFKVSKQTNRVPAIMETNRESRAEGERIFERRIFCNWSDVCGFSTLDTIYFGESTCIRTVVDFFHIFGKTRLPRIAMLCTENIHTKCDWDNLNHLFLATGHGAKFIRGGCTNIQALHGIPEEITLNDMVPGSYSTREVFIVIKSECDQYAAGTMPNTLSFRPALHDGLRWDDRRVRYNWTMNIDCINRGFDIGCGSNRWTKRNCPDFKFVSLAPEINTRKGHNLKHDGMMVSIHDIQKLVADSGKFIADLENRTGVDIHFPKDLWKYQYTAIGMGSQSTSTIEFEIGLYNGTHEAIEKCKEEIQLVPWHEIPKEN</sequence>
<accession>A0A8H2W4S8</accession>
<keyword evidence="3" id="KW-1185">Reference proteome</keyword>
<feature type="domain" description="2EXR" evidence="1">
    <location>
        <begin position="73"/>
        <end position="157"/>
    </location>
</feature>
<evidence type="ECO:0000259" key="1">
    <source>
        <dbReference type="Pfam" id="PF20150"/>
    </source>
</evidence>
<dbReference type="InterPro" id="IPR045518">
    <property type="entry name" value="2EXR"/>
</dbReference>
<dbReference type="PANTHER" id="PTHR35910:SF6">
    <property type="entry name" value="2EXR DOMAIN-CONTAINING PROTEIN"/>
    <property type="match status" value="1"/>
</dbReference>
<protein>
    <submittedName>
        <fullName evidence="2">A2429aae-17c0-4358-8dce-71fb7b640bd5</fullName>
    </submittedName>
</protein>
<evidence type="ECO:0000313" key="3">
    <source>
        <dbReference type="Proteomes" id="UP000624404"/>
    </source>
</evidence>
<dbReference type="Proteomes" id="UP000624404">
    <property type="component" value="Unassembled WGS sequence"/>
</dbReference>
<evidence type="ECO:0000313" key="2">
    <source>
        <dbReference type="EMBL" id="CAD6457527.1"/>
    </source>
</evidence>
<dbReference type="AlphaFoldDB" id="A0A8H2W4S8"/>
<proteinExistence type="predicted"/>
<organism evidence="2 3">
    <name type="scientific">Sclerotinia trifoliorum</name>
    <dbReference type="NCBI Taxonomy" id="28548"/>
    <lineage>
        <taxon>Eukaryota</taxon>
        <taxon>Fungi</taxon>
        <taxon>Dikarya</taxon>
        <taxon>Ascomycota</taxon>
        <taxon>Pezizomycotina</taxon>
        <taxon>Leotiomycetes</taxon>
        <taxon>Helotiales</taxon>
        <taxon>Sclerotiniaceae</taxon>
        <taxon>Sclerotinia</taxon>
    </lineage>
</organism>
<name>A0A8H2W4S8_9HELO</name>
<comment type="caution">
    <text evidence="2">The sequence shown here is derived from an EMBL/GenBank/DDBJ whole genome shotgun (WGS) entry which is preliminary data.</text>
</comment>
<reference evidence="2" key="1">
    <citation type="submission" date="2020-10" db="EMBL/GenBank/DDBJ databases">
        <authorList>
            <person name="Kusch S."/>
        </authorList>
    </citation>
    <scope>NUCLEOTIDE SEQUENCE</scope>
    <source>
        <strain evidence="2">SwB9</strain>
    </source>
</reference>
<dbReference type="OrthoDB" id="3565000at2759"/>
<dbReference type="EMBL" id="CAJHIA010000042">
    <property type="protein sequence ID" value="CAD6457527.1"/>
    <property type="molecule type" value="Genomic_DNA"/>
</dbReference>
<dbReference type="Pfam" id="PF20150">
    <property type="entry name" value="2EXR"/>
    <property type="match status" value="1"/>
</dbReference>
<dbReference type="PANTHER" id="PTHR35910">
    <property type="entry name" value="2EXR DOMAIN-CONTAINING PROTEIN"/>
    <property type="match status" value="1"/>
</dbReference>
<gene>
    <name evidence="2" type="ORF">SCLTRI_LOCUS10604</name>
</gene>